<organism evidence="1 2">
    <name type="scientific">Sphingobacterium siyangense</name>
    <dbReference type="NCBI Taxonomy" id="459529"/>
    <lineage>
        <taxon>Bacteria</taxon>
        <taxon>Pseudomonadati</taxon>
        <taxon>Bacteroidota</taxon>
        <taxon>Sphingobacteriia</taxon>
        <taxon>Sphingobacteriales</taxon>
        <taxon>Sphingobacteriaceae</taxon>
        <taxon>Sphingobacterium</taxon>
    </lineage>
</organism>
<sequence length="115" mass="12539">MSSVIFNFSLRDRSRAIYWKNRQEVILATGSGIHATWLTGSIFVAGNDVYVAGVSIDPNTNEPMAVYWKNGQMVILAKGETFTQALAIAVAGNDVYVAALFIGEGTKRSYFEGLV</sequence>
<evidence type="ECO:0000313" key="2">
    <source>
        <dbReference type="Proteomes" id="UP000315908"/>
    </source>
</evidence>
<name>A0A562MBR6_9SPHI</name>
<protein>
    <submittedName>
        <fullName evidence="1">Uncharacterized protein</fullName>
    </submittedName>
</protein>
<proteinExistence type="predicted"/>
<dbReference type="RefSeq" id="WP_145329164.1">
    <property type="nucleotide sequence ID" value="NZ_DAIRPU010000023.1"/>
</dbReference>
<gene>
    <name evidence="1" type="ORF">IQ31_03839</name>
</gene>
<dbReference type="Proteomes" id="UP000315908">
    <property type="component" value="Unassembled WGS sequence"/>
</dbReference>
<dbReference type="OrthoDB" id="708305at2"/>
<reference evidence="1 2" key="1">
    <citation type="journal article" date="2015" name="Stand. Genomic Sci.">
        <title>Genomic Encyclopedia of Bacterial and Archaeal Type Strains, Phase III: the genomes of soil and plant-associated and newly described type strains.</title>
        <authorList>
            <person name="Whitman W.B."/>
            <person name="Woyke T."/>
            <person name="Klenk H.P."/>
            <person name="Zhou Y."/>
            <person name="Lilburn T.G."/>
            <person name="Beck B.J."/>
            <person name="De Vos P."/>
            <person name="Vandamme P."/>
            <person name="Eisen J.A."/>
            <person name="Garrity G."/>
            <person name="Hugenholtz P."/>
            <person name="Kyrpides N.C."/>
        </authorList>
    </citation>
    <scope>NUCLEOTIDE SEQUENCE [LARGE SCALE GENOMIC DNA]</scope>
    <source>
        <strain evidence="1 2">CGMCC 1.6855</strain>
    </source>
</reference>
<dbReference type="AlphaFoldDB" id="A0A562MBR6"/>
<evidence type="ECO:0000313" key="1">
    <source>
        <dbReference type="EMBL" id="TWI17397.1"/>
    </source>
</evidence>
<comment type="caution">
    <text evidence="1">The sequence shown here is derived from an EMBL/GenBank/DDBJ whole genome shotgun (WGS) entry which is preliminary data.</text>
</comment>
<accession>A0A562MBR6</accession>
<dbReference type="EMBL" id="VLKR01000022">
    <property type="protein sequence ID" value="TWI17397.1"/>
    <property type="molecule type" value="Genomic_DNA"/>
</dbReference>